<feature type="non-terminal residue" evidence="1">
    <location>
        <position position="1"/>
    </location>
</feature>
<dbReference type="AlphaFoldDB" id="N6U079"/>
<gene>
    <name evidence="2" type="ORF">D910_09403</name>
    <name evidence="1" type="ORF">YQE_08522</name>
</gene>
<dbReference type="Proteomes" id="UP000030742">
    <property type="component" value="Unassembled WGS sequence"/>
</dbReference>
<sequence length="68" mass="8029">MCWFCCRCRKKHQDDDFIYDVQNTKQGVVARYLVPTLRQHSRQFFQKVFVSGGSEHLTQQPDVFKSGC</sequence>
<evidence type="ECO:0000313" key="2">
    <source>
        <dbReference type="EMBL" id="ERL92081.1"/>
    </source>
</evidence>
<dbReference type="EMBL" id="KB741026">
    <property type="protein sequence ID" value="ENN74945.1"/>
    <property type="molecule type" value="Genomic_DNA"/>
</dbReference>
<accession>N6U079</accession>
<protein>
    <submittedName>
        <fullName evidence="1">Uncharacterized protein</fullName>
    </submittedName>
</protein>
<dbReference type="EMBL" id="KB632309">
    <property type="protein sequence ID" value="ERL92081.1"/>
    <property type="molecule type" value="Genomic_DNA"/>
</dbReference>
<evidence type="ECO:0000313" key="3">
    <source>
        <dbReference type="Proteomes" id="UP000030742"/>
    </source>
</evidence>
<reference evidence="1 3" key="1">
    <citation type="journal article" date="2013" name="Genome Biol.">
        <title>Draft genome of the mountain pine beetle, Dendroctonus ponderosae Hopkins, a major forest pest.</title>
        <authorList>
            <person name="Keeling C.I."/>
            <person name="Yuen M.M."/>
            <person name="Liao N.Y."/>
            <person name="Docking T.R."/>
            <person name="Chan S.K."/>
            <person name="Taylor G.A."/>
            <person name="Palmquist D.L."/>
            <person name="Jackman S.D."/>
            <person name="Nguyen A."/>
            <person name="Li M."/>
            <person name="Henderson H."/>
            <person name="Janes J.K."/>
            <person name="Zhao Y."/>
            <person name="Pandoh P."/>
            <person name="Moore R."/>
            <person name="Sperling F.A."/>
            <person name="Huber D.P."/>
            <person name="Birol I."/>
            <person name="Jones S.J."/>
            <person name="Bohlmann J."/>
        </authorList>
    </citation>
    <scope>NUCLEOTIDE SEQUENCE</scope>
</reference>
<evidence type="ECO:0000313" key="1">
    <source>
        <dbReference type="EMBL" id="ENN74945.1"/>
    </source>
</evidence>
<proteinExistence type="predicted"/>
<name>N6U079_DENPD</name>
<dbReference type="HOGENOM" id="CLU_2796591_0_0_1"/>
<organism evidence="1">
    <name type="scientific">Dendroctonus ponderosae</name>
    <name type="common">Mountain pine beetle</name>
    <dbReference type="NCBI Taxonomy" id="77166"/>
    <lineage>
        <taxon>Eukaryota</taxon>
        <taxon>Metazoa</taxon>
        <taxon>Ecdysozoa</taxon>
        <taxon>Arthropoda</taxon>
        <taxon>Hexapoda</taxon>
        <taxon>Insecta</taxon>
        <taxon>Pterygota</taxon>
        <taxon>Neoptera</taxon>
        <taxon>Endopterygota</taxon>
        <taxon>Coleoptera</taxon>
        <taxon>Polyphaga</taxon>
        <taxon>Cucujiformia</taxon>
        <taxon>Curculionidae</taxon>
        <taxon>Scolytinae</taxon>
        <taxon>Dendroctonus</taxon>
    </lineage>
</organism>